<dbReference type="PANTHER" id="PTHR44688">
    <property type="entry name" value="DNA-BINDING TRANSCRIPTIONAL ACTIVATOR DEVR_DOSR"/>
    <property type="match status" value="1"/>
</dbReference>
<dbReference type="SMART" id="SM00421">
    <property type="entry name" value="HTH_LUXR"/>
    <property type="match status" value="1"/>
</dbReference>
<keyword evidence="3" id="KW-0804">Transcription</keyword>
<evidence type="ECO:0000256" key="5">
    <source>
        <dbReference type="SAM" id="Phobius"/>
    </source>
</evidence>
<dbReference type="InterPro" id="IPR000792">
    <property type="entry name" value="Tscrpt_reg_LuxR_C"/>
</dbReference>
<protein>
    <submittedName>
        <fullName evidence="7">Regulatory protein, luxR family</fullName>
    </submittedName>
</protein>
<dbReference type="OrthoDB" id="9814495at2"/>
<keyword evidence="2" id="KW-0238">DNA-binding</keyword>
<sequence length="133" mass="14279">MVVRLTVREVRCLLLVGEGLRNKEIGARLGIAERTVGNTLHSAYRKLGVRDRQDAVAEFRRNWSETGHRLSIPSGAESGLSEGVPGRAPLPPTRYRPTPPGLVNTGVLIAVFAVIGVLSVLGLLTSRAFQALG</sequence>
<dbReference type="GO" id="GO:0006355">
    <property type="term" value="P:regulation of DNA-templated transcription"/>
    <property type="evidence" value="ECO:0007669"/>
    <property type="project" value="InterPro"/>
</dbReference>
<dbReference type="GO" id="GO:0003677">
    <property type="term" value="F:DNA binding"/>
    <property type="evidence" value="ECO:0007669"/>
    <property type="project" value="UniProtKB-KW"/>
</dbReference>
<keyword evidence="1" id="KW-0805">Transcription regulation</keyword>
<organism evidence="7 8">
    <name type="scientific">Brevundimonas viscosa</name>
    <dbReference type="NCBI Taxonomy" id="871741"/>
    <lineage>
        <taxon>Bacteria</taxon>
        <taxon>Pseudomonadati</taxon>
        <taxon>Pseudomonadota</taxon>
        <taxon>Alphaproteobacteria</taxon>
        <taxon>Caulobacterales</taxon>
        <taxon>Caulobacteraceae</taxon>
        <taxon>Brevundimonas</taxon>
    </lineage>
</organism>
<dbReference type="EMBL" id="FOZV01000004">
    <property type="protein sequence ID" value="SFS70003.1"/>
    <property type="molecule type" value="Genomic_DNA"/>
</dbReference>
<reference evidence="8" key="1">
    <citation type="submission" date="2016-10" db="EMBL/GenBank/DDBJ databases">
        <authorList>
            <person name="Varghese N."/>
            <person name="Submissions S."/>
        </authorList>
    </citation>
    <scope>NUCLEOTIDE SEQUENCE [LARGE SCALE GENOMIC DNA]</scope>
    <source>
        <strain evidence="8">CGMCC 1.10683</strain>
    </source>
</reference>
<dbReference type="PROSITE" id="PS50043">
    <property type="entry name" value="HTH_LUXR_2"/>
    <property type="match status" value="1"/>
</dbReference>
<dbReference type="AlphaFoldDB" id="A0A1I6RZ68"/>
<evidence type="ECO:0000256" key="4">
    <source>
        <dbReference type="SAM" id="MobiDB-lite"/>
    </source>
</evidence>
<feature type="domain" description="HTH luxR-type" evidence="6">
    <location>
        <begin position="1"/>
        <end position="63"/>
    </location>
</feature>
<feature type="transmembrane region" description="Helical" evidence="5">
    <location>
        <begin position="102"/>
        <end position="124"/>
    </location>
</feature>
<dbReference type="InterPro" id="IPR036388">
    <property type="entry name" value="WH-like_DNA-bd_sf"/>
</dbReference>
<accession>A0A1I6RZ68</accession>
<gene>
    <name evidence="7" type="ORF">SAMN05192570_2029</name>
</gene>
<dbReference type="PANTHER" id="PTHR44688:SF16">
    <property type="entry name" value="DNA-BINDING TRANSCRIPTIONAL ACTIVATOR DEVR_DOSR"/>
    <property type="match status" value="1"/>
</dbReference>
<evidence type="ECO:0000313" key="8">
    <source>
        <dbReference type="Proteomes" id="UP000198788"/>
    </source>
</evidence>
<dbReference type="InterPro" id="IPR016032">
    <property type="entry name" value="Sig_transdc_resp-reg_C-effctor"/>
</dbReference>
<name>A0A1I6RZ68_9CAUL</name>
<evidence type="ECO:0000256" key="3">
    <source>
        <dbReference type="ARBA" id="ARBA00023163"/>
    </source>
</evidence>
<keyword evidence="5" id="KW-0812">Transmembrane</keyword>
<evidence type="ECO:0000256" key="1">
    <source>
        <dbReference type="ARBA" id="ARBA00023015"/>
    </source>
</evidence>
<dbReference type="Proteomes" id="UP000198788">
    <property type="component" value="Unassembled WGS sequence"/>
</dbReference>
<feature type="region of interest" description="Disordered" evidence="4">
    <location>
        <begin position="70"/>
        <end position="91"/>
    </location>
</feature>
<keyword evidence="5" id="KW-0472">Membrane</keyword>
<dbReference type="STRING" id="871741.SAMN05192570_2029"/>
<evidence type="ECO:0000256" key="2">
    <source>
        <dbReference type="ARBA" id="ARBA00023125"/>
    </source>
</evidence>
<dbReference type="RefSeq" id="WP_092309888.1">
    <property type="nucleotide sequence ID" value="NZ_FOZV01000004.1"/>
</dbReference>
<dbReference type="Pfam" id="PF00196">
    <property type="entry name" value="GerE"/>
    <property type="match status" value="1"/>
</dbReference>
<keyword evidence="5" id="KW-1133">Transmembrane helix</keyword>
<keyword evidence="8" id="KW-1185">Reference proteome</keyword>
<dbReference type="SUPFAM" id="SSF46894">
    <property type="entry name" value="C-terminal effector domain of the bipartite response regulators"/>
    <property type="match status" value="1"/>
</dbReference>
<dbReference type="PRINTS" id="PR00038">
    <property type="entry name" value="HTHLUXR"/>
</dbReference>
<dbReference type="CDD" id="cd06170">
    <property type="entry name" value="LuxR_C_like"/>
    <property type="match status" value="1"/>
</dbReference>
<evidence type="ECO:0000313" key="7">
    <source>
        <dbReference type="EMBL" id="SFS70003.1"/>
    </source>
</evidence>
<dbReference type="Gene3D" id="1.10.10.10">
    <property type="entry name" value="Winged helix-like DNA-binding domain superfamily/Winged helix DNA-binding domain"/>
    <property type="match status" value="1"/>
</dbReference>
<proteinExistence type="predicted"/>
<evidence type="ECO:0000259" key="6">
    <source>
        <dbReference type="PROSITE" id="PS50043"/>
    </source>
</evidence>